<evidence type="ECO:0000313" key="5">
    <source>
        <dbReference type="Proteomes" id="UP001632038"/>
    </source>
</evidence>
<evidence type="ECO:0000256" key="1">
    <source>
        <dbReference type="ARBA" id="ARBA00022676"/>
    </source>
</evidence>
<evidence type="ECO:0000313" key="4">
    <source>
        <dbReference type="EMBL" id="KAL3635131.1"/>
    </source>
</evidence>
<dbReference type="PANTHER" id="PTHR46039:SF1">
    <property type="entry name" value="SUCROSE-PHOSPHATE SYNTHASE 4"/>
    <property type="match status" value="1"/>
</dbReference>
<protein>
    <submittedName>
        <fullName evidence="4">Uncharacterized protein</fullName>
    </submittedName>
</protein>
<dbReference type="Proteomes" id="UP001632038">
    <property type="component" value="Unassembled WGS sequence"/>
</dbReference>
<organism evidence="4 5">
    <name type="scientific">Castilleja foliolosa</name>
    <dbReference type="NCBI Taxonomy" id="1961234"/>
    <lineage>
        <taxon>Eukaryota</taxon>
        <taxon>Viridiplantae</taxon>
        <taxon>Streptophyta</taxon>
        <taxon>Embryophyta</taxon>
        <taxon>Tracheophyta</taxon>
        <taxon>Spermatophyta</taxon>
        <taxon>Magnoliopsida</taxon>
        <taxon>eudicotyledons</taxon>
        <taxon>Gunneridae</taxon>
        <taxon>Pentapetalae</taxon>
        <taxon>asterids</taxon>
        <taxon>lamiids</taxon>
        <taxon>Lamiales</taxon>
        <taxon>Orobanchaceae</taxon>
        <taxon>Pedicularideae</taxon>
        <taxon>Castillejinae</taxon>
        <taxon>Castilleja</taxon>
    </lineage>
</organism>
<keyword evidence="2" id="KW-0808">Transferase</keyword>
<name>A0ABD3D0R1_9LAMI</name>
<proteinExistence type="predicted"/>
<dbReference type="GO" id="GO:0016757">
    <property type="term" value="F:glycosyltransferase activity"/>
    <property type="evidence" value="ECO:0007669"/>
    <property type="project" value="UniProtKB-KW"/>
</dbReference>
<feature type="region of interest" description="Disordered" evidence="3">
    <location>
        <begin position="149"/>
        <end position="168"/>
    </location>
</feature>
<dbReference type="InterPro" id="IPR044161">
    <property type="entry name" value="SPS"/>
</dbReference>
<evidence type="ECO:0000256" key="3">
    <source>
        <dbReference type="SAM" id="MobiDB-lite"/>
    </source>
</evidence>
<accession>A0ABD3D0R1</accession>
<keyword evidence="5" id="KW-1185">Reference proteome</keyword>
<sequence length="168" mass="19846">MTIPQLGLYWKFKMGENEWLNGYLEAILDVGSAVRKTKRRSDESELNCKKKSLENSIISKKLDDDKLLMFENKNASTKLFSPTNYFIEEVVNGFDESDLHKTWIKVIATRSSHQRKNRLENMCWRIWHLARRKKQIACDDTKKLMKRRFEREKGRNDAAEDLSELSEA</sequence>
<keyword evidence="1" id="KW-0328">Glycosyltransferase</keyword>
<feature type="compositionally biased region" description="Acidic residues" evidence="3">
    <location>
        <begin position="159"/>
        <end position="168"/>
    </location>
</feature>
<comment type="caution">
    <text evidence="4">The sequence shown here is derived from an EMBL/GenBank/DDBJ whole genome shotgun (WGS) entry which is preliminary data.</text>
</comment>
<dbReference type="EMBL" id="JAVIJP010000027">
    <property type="protein sequence ID" value="KAL3635131.1"/>
    <property type="molecule type" value="Genomic_DNA"/>
</dbReference>
<gene>
    <name evidence="4" type="ORF">CASFOL_019678</name>
</gene>
<reference evidence="5" key="1">
    <citation type="journal article" date="2024" name="IScience">
        <title>Strigolactones Initiate the Formation of Haustorium-like Structures in Castilleja.</title>
        <authorList>
            <person name="Buerger M."/>
            <person name="Peterson D."/>
            <person name="Chory J."/>
        </authorList>
    </citation>
    <scope>NUCLEOTIDE SEQUENCE [LARGE SCALE GENOMIC DNA]</scope>
</reference>
<dbReference type="PANTHER" id="PTHR46039">
    <property type="entry name" value="SUCROSE-PHOSPHATE SYNTHASE 3-RELATED"/>
    <property type="match status" value="1"/>
</dbReference>
<dbReference type="AlphaFoldDB" id="A0ABD3D0R1"/>
<feature type="compositionally biased region" description="Basic and acidic residues" evidence="3">
    <location>
        <begin position="149"/>
        <end position="158"/>
    </location>
</feature>
<evidence type="ECO:0000256" key="2">
    <source>
        <dbReference type="ARBA" id="ARBA00022679"/>
    </source>
</evidence>